<proteinExistence type="predicted"/>
<evidence type="ECO:0000259" key="2">
    <source>
        <dbReference type="SMART" id="SM00198"/>
    </source>
</evidence>
<sequence length="185" mass="20569">MCFSRTSLEAHNKLRSAHNVPPLSWSNELARGAQIWAKKLAKEGNLKHDQLKGIGENIFMASQGFDAAAEEAMKTWYSEVERYDFKRGGHQGGTGHFTQVVWKNSKELGMARAKSANGSVYVVARYRPAGNDLNAFNGNILPKVSTAEKHQMQEKISSQEEDLVNMQDPSIPDDSFIDAVLKSTQ</sequence>
<dbReference type="EMBL" id="MU827782">
    <property type="protein sequence ID" value="KAJ7336543.1"/>
    <property type="molecule type" value="Genomic_DNA"/>
</dbReference>
<evidence type="ECO:0000313" key="4">
    <source>
        <dbReference type="Proteomes" id="UP001163046"/>
    </source>
</evidence>
<name>A0A9W9YH85_9CNID</name>
<dbReference type="GO" id="GO:0005576">
    <property type="term" value="C:extracellular region"/>
    <property type="evidence" value="ECO:0007669"/>
    <property type="project" value="InterPro"/>
</dbReference>
<dbReference type="FunFam" id="3.40.33.10:FF:000002">
    <property type="entry name" value="Golgi-associated plant pathogenesis-related protein 1"/>
    <property type="match status" value="1"/>
</dbReference>
<organism evidence="3 4">
    <name type="scientific">Desmophyllum pertusum</name>
    <dbReference type="NCBI Taxonomy" id="174260"/>
    <lineage>
        <taxon>Eukaryota</taxon>
        <taxon>Metazoa</taxon>
        <taxon>Cnidaria</taxon>
        <taxon>Anthozoa</taxon>
        <taxon>Hexacorallia</taxon>
        <taxon>Scleractinia</taxon>
        <taxon>Caryophylliina</taxon>
        <taxon>Caryophylliidae</taxon>
        <taxon>Desmophyllum</taxon>
    </lineage>
</organism>
<dbReference type="PRINTS" id="PR00837">
    <property type="entry name" value="V5TPXLIKE"/>
</dbReference>
<gene>
    <name evidence="3" type="ORF">OS493_011753</name>
</gene>
<dbReference type="SMART" id="SM00198">
    <property type="entry name" value="SCP"/>
    <property type="match status" value="1"/>
</dbReference>
<dbReference type="Proteomes" id="UP001163046">
    <property type="component" value="Unassembled WGS sequence"/>
</dbReference>
<dbReference type="Pfam" id="PF00188">
    <property type="entry name" value="CAP"/>
    <property type="match status" value="1"/>
</dbReference>
<dbReference type="PRINTS" id="PR00838">
    <property type="entry name" value="V5ALLERGEN"/>
</dbReference>
<dbReference type="SUPFAM" id="SSF55797">
    <property type="entry name" value="PR-1-like"/>
    <property type="match status" value="1"/>
</dbReference>
<reference evidence="3" key="1">
    <citation type="submission" date="2023-01" db="EMBL/GenBank/DDBJ databases">
        <title>Genome assembly of the deep-sea coral Lophelia pertusa.</title>
        <authorList>
            <person name="Herrera S."/>
            <person name="Cordes E."/>
        </authorList>
    </citation>
    <scope>NUCLEOTIDE SEQUENCE</scope>
    <source>
        <strain evidence="3">USNM1676648</strain>
        <tissue evidence="3">Polyp</tissue>
    </source>
</reference>
<evidence type="ECO:0000256" key="1">
    <source>
        <dbReference type="SAM" id="MobiDB-lite"/>
    </source>
</evidence>
<protein>
    <recommendedName>
        <fullName evidence="2">SCP domain-containing protein</fullName>
    </recommendedName>
</protein>
<evidence type="ECO:0000313" key="3">
    <source>
        <dbReference type="EMBL" id="KAJ7336543.1"/>
    </source>
</evidence>
<accession>A0A9W9YH85</accession>
<feature type="region of interest" description="Disordered" evidence="1">
    <location>
        <begin position="153"/>
        <end position="177"/>
    </location>
</feature>
<feature type="domain" description="SCP" evidence="2">
    <location>
        <begin position="2"/>
        <end position="134"/>
    </location>
</feature>
<dbReference type="InterPro" id="IPR035940">
    <property type="entry name" value="CAP_sf"/>
</dbReference>
<dbReference type="InterPro" id="IPR014044">
    <property type="entry name" value="CAP_dom"/>
</dbReference>
<dbReference type="OrthoDB" id="337038at2759"/>
<comment type="caution">
    <text evidence="3">The sequence shown here is derived from an EMBL/GenBank/DDBJ whole genome shotgun (WGS) entry which is preliminary data.</text>
</comment>
<dbReference type="InterPro" id="IPR001283">
    <property type="entry name" value="CRISP-related"/>
</dbReference>
<dbReference type="Gene3D" id="3.40.33.10">
    <property type="entry name" value="CAP"/>
    <property type="match status" value="1"/>
</dbReference>
<dbReference type="PANTHER" id="PTHR10334">
    <property type="entry name" value="CYSTEINE-RICH SECRETORY PROTEIN-RELATED"/>
    <property type="match status" value="1"/>
</dbReference>
<dbReference type="AlphaFoldDB" id="A0A9W9YH85"/>
<dbReference type="InterPro" id="IPR034113">
    <property type="entry name" value="SCP_GAPR1-like"/>
</dbReference>
<keyword evidence="4" id="KW-1185">Reference proteome</keyword>
<dbReference type="InterPro" id="IPR018244">
    <property type="entry name" value="Allrgn_V5/Tpx1_CS"/>
</dbReference>
<dbReference type="CDD" id="cd05382">
    <property type="entry name" value="CAP_GAPR1-like"/>
    <property type="match status" value="1"/>
</dbReference>
<dbReference type="InterPro" id="IPR002413">
    <property type="entry name" value="V5_allergen-like"/>
</dbReference>
<dbReference type="PROSITE" id="PS01009">
    <property type="entry name" value="CRISP_1"/>
    <property type="match status" value="1"/>
</dbReference>